<comment type="caution">
    <text evidence="2">The sequence shown here is derived from an EMBL/GenBank/DDBJ whole genome shotgun (WGS) entry which is preliminary data.</text>
</comment>
<dbReference type="AlphaFoldDB" id="A0A9N9BYU2"/>
<sequence>MDLEKLVIYGSRDMKKSATRMKKCFKVRFLYFQSSFLQGWRQRMRCTTLRRATPTPCRLTDYVSVVWRSWRLTQLRATPTPCRLTDYVSVNHRKNFKDVGAFWERIEIRKEMSETLRSTEINVVRSVMCNSIDTCESLVTSERASFENINNIYHKNHSKGNEEGQDVRRSEEDVNKQMSSRKRGVNFEEIPITQTKKVKLNVEEWTCEDVIEFIKSKKNVTHFNQETLSRRHGLFEFTYGLSVGIMRLIRDLVKDIDVNSSE</sequence>
<dbReference type="OrthoDB" id="2438717at2759"/>
<keyword evidence="3" id="KW-1185">Reference proteome</keyword>
<evidence type="ECO:0000313" key="3">
    <source>
        <dbReference type="Proteomes" id="UP000789570"/>
    </source>
</evidence>
<proteinExistence type="predicted"/>
<dbReference type="EMBL" id="CAJVPQ010002031">
    <property type="protein sequence ID" value="CAG8580464.1"/>
    <property type="molecule type" value="Genomic_DNA"/>
</dbReference>
<gene>
    <name evidence="2" type="ORF">FCALED_LOCUS7567</name>
</gene>
<organism evidence="2 3">
    <name type="scientific">Funneliformis caledonium</name>
    <dbReference type="NCBI Taxonomy" id="1117310"/>
    <lineage>
        <taxon>Eukaryota</taxon>
        <taxon>Fungi</taxon>
        <taxon>Fungi incertae sedis</taxon>
        <taxon>Mucoromycota</taxon>
        <taxon>Glomeromycotina</taxon>
        <taxon>Glomeromycetes</taxon>
        <taxon>Glomerales</taxon>
        <taxon>Glomeraceae</taxon>
        <taxon>Funneliformis</taxon>
    </lineage>
</organism>
<accession>A0A9N9BYU2</accession>
<evidence type="ECO:0000256" key="1">
    <source>
        <dbReference type="SAM" id="MobiDB-lite"/>
    </source>
</evidence>
<dbReference type="Proteomes" id="UP000789570">
    <property type="component" value="Unassembled WGS sequence"/>
</dbReference>
<feature type="compositionally biased region" description="Basic and acidic residues" evidence="1">
    <location>
        <begin position="159"/>
        <end position="175"/>
    </location>
</feature>
<protein>
    <submittedName>
        <fullName evidence="2">13677_t:CDS:1</fullName>
    </submittedName>
</protein>
<reference evidence="2" key="1">
    <citation type="submission" date="2021-06" db="EMBL/GenBank/DDBJ databases">
        <authorList>
            <person name="Kallberg Y."/>
            <person name="Tangrot J."/>
            <person name="Rosling A."/>
        </authorList>
    </citation>
    <scope>NUCLEOTIDE SEQUENCE</scope>
    <source>
        <strain evidence="2">UK204</strain>
    </source>
</reference>
<evidence type="ECO:0000313" key="2">
    <source>
        <dbReference type="EMBL" id="CAG8580464.1"/>
    </source>
</evidence>
<feature type="region of interest" description="Disordered" evidence="1">
    <location>
        <begin position="154"/>
        <end position="182"/>
    </location>
</feature>
<name>A0A9N9BYU2_9GLOM</name>